<dbReference type="Pfam" id="PF13041">
    <property type="entry name" value="PPR_2"/>
    <property type="match status" value="1"/>
</dbReference>
<keyword evidence="1" id="KW-0677">Repeat</keyword>
<evidence type="ECO:0000313" key="3">
    <source>
        <dbReference type="Proteomes" id="UP000834106"/>
    </source>
</evidence>
<dbReference type="Proteomes" id="UP000834106">
    <property type="component" value="Chromosome 15"/>
</dbReference>
<protein>
    <recommendedName>
        <fullName evidence="4">Pentatricopeptide repeat-containing protein</fullName>
    </recommendedName>
</protein>
<dbReference type="PANTHER" id="PTHR47942">
    <property type="entry name" value="TETRATRICOPEPTIDE REPEAT (TPR)-LIKE SUPERFAMILY PROTEIN-RELATED"/>
    <property type="match status" value="1"/>
</dbReference>
<dbReference type="InterPro" id="IPR051222">
    <property type="entry name" value="PPR/CCM1_RNA-binding"/>
</dbReference>
<evidence type="ECO:0000313" key="2">
    <source>
        <dbReference type="EMBL" id="CAI9777932.1"/>
    </source>
</evidence>
<organism evidence="2 3">
    <name type="scientific">Fraxinus pennsylvanica</name>
    <dbReference type="NCBI Taxonomy" id="56036"/>
    <lineage>
        <taxon>Eukaryota</taxon>
        <taxon>Viridiplantae</taxon>
        <taxon>Streptophyta</taxon>
        <taxon>Embryophyta</taxon>
        <taxon>Tracheophyta</taxon>
        <taxon>Spermatophyta</taxon>
        <taxon>Magnoliopsida</taxon>
        <taxon>eudicotyledons</taxon>
        <taxon>Gunneridae</taxon>
        <taxon>Pentapetalae</taxon>
        <taxon>asterids</taxon>
        <taxon>lamiids</taxon>
        <taxon>Lamiales</taxon>
        <taxon>Oleaceae</taxon>
        <taxon>Oleeae</taxon>
        <taxon>Fraxinus</taxon>
    </lineage>
</organism>
<accession>A0AAD1ZY85</accession>
<dbReference type="InterPro" id="IPR002885">
    <property type="entry name" value="PPR_rpt"/>
</dbReference>
<sequence length="130" mass="14952">MREFNIKPDLVTYTSMIGMFTERDALGALALLEKMEMKGCEPNSRTYKLLHGLCKSRLLDKPIELYGEMKKGDMKLETGFYGTFWRALCRNGRVADAYEVFGYAVESKSLTDVTAYTTLENTLKWLRKAR</sequence>
<evidence type="ECO:0000256" key="1">
    <source>
        <dbReference type="ARBA" id="ARBA00022737"/>
    </source>
</evidence>
<proteinExistence type="predicted"/>
<dbReference type="AlphaFoldDB" id="A0AAD1ZY85"/>
<evidence type="ECO:0008006" key="4">
    <source>
        <dbReference type="Google" id="ProtNLM"/>
    </source>
</evidence>
<dbReference type="Pfam" id="PF01535">
    <property type="entry name" value="PPR"/>
    <property type="match status" value="1"/>
</dbReference>
<dbReference type="PANTHER" id="PTHR47942:SF63">
    <property type="entry name" value="PENTATRICOPEPTIDE REPEAT-CONTAINING PROTEIN"/>
    <property type="match status" value="1"/>
</dbReference>
<gene>
    <name evidence="2" type="ORF">FPE_LOCUS25362</name>
</gene>
<keyword evidence="3" id="KW-1185">Reference proteome</keyword>
<dbReference type="EMBL" id="OU503050">
    <property type="protein sequence ID" value="CAI9777932.1"/>
    <property type="molecule type" value="Genomic_DNA"/>
</dbReference>
<dbReference type="InterPro" id="IPR011990">
    <property type="entry name" value="TPR-like_helical_dom_sf"/>
</dbReference>
<reference evidence="2" key="1">
    <citation type="submission" date="2023-05" db="EMBL/GenBank/DDBJ databases">
        <authorList>
            <person name="Huff M."/>
        </authorList>
    </citation>
    <scope>NUCLEOTIDE SEQUENCE</scope>
</reference>
<name>A0AAD1ZY85_9LAMI</name>
<dbReference type="Gene3D" id="1.25.40.10">
    <property type="entry name" value="Tetratricopeptide repeat domain"/>
    <property type="match status" value="1"/>
</dbReference>